<comment type="caution">
    <text evidence="1">The sequence shown here is derived from an EMBL/GenBank/DDBJ whole genome shotgun (WGS) entry which is preliminary data.</text>
</comment>
<reference evidence="1 2" key="1">
    <citation type="submission" date="2017-07" db="EMBL/GenBank/DDBJ databases">
        <title>Tetzosporium hominis gen.nov. sp.nov.</title>
        <authorList>
            <person name="Tetz G."/>
            <person name="Tetz V."/>
        </authorList>
    </citation>
    <scope>NUCLEOTIDE SEQUENCE [LARGE SCALE GENOMIC DNA]</scope>
    <source>
        <strain evidence="1 2">VT-49</strain>
    </source>
</reference>
<evidence type="ECO:0000313" key="1">
    <source>
        <dbReference type="EMBL" id="OZS77366.1"/>
    </source>
</evidence>
<proteinExistence type="predicted"/>
<gene>
    <name evidence="1" type="ORF">CF394_11595</name>
</gene>
<keyword evidence="2" id="KW-1185">Reference proteome</keyword>
<dbReference type="InterPro" id="IPR043519">
    <property type="entry name" value="NT_sf"/>
</dbReference>
<dbReference type="EMBL" id="NOKQ01000252">
    <property type="protein sequence ID" value="OZS77366.1"/>
    <property type="molecule type" value="Genomic_DNA"/>
</dbReference>
<evidence type="ECO:0000313" key="2">
    <source>
        <dbReference type="Proteomes" id="UP000217065"/>
    </source>
</evidence>
<dbReference type="PANTHER" id="PTHR34822">
    <property type="entry name" value="GRPB DOMAIN PROTEIN (AFU_ORTHOLOGUE AFUA_1G01530)"/>
    <property type="match status" value="1"/>
</dbReference>
<organism evidence="1 2">
    <name type="scientific">Tetzosporium hominis</name>
    <dbReference type="NCBI Taxonomy" id="2020506"/>
    <lineage>
        <taxon>Bacteria</taxon>
        <taxon>Bacillati</taxon>
        <taxon>Bacillota</taxon>
        <taxon>Bacilli</taxon>
        <taxon>Bacillales</taxon>
        <taxon>Caryophanaceae</taxon>
        <taxon>Tetzosporium</taxon>
    </lineage>
</organism>
<dbReference type="Pfam" id="PF04229">
    <property type="entry name" value="GrpB"/>
    <property type="match status" value="1"/>
</dbReference>
<evidence type="ECO:0008006" key="3">
    <source>
        <dbReference type="Google" id="ProtNLM"/>
    </source>
</evidence>
<dbReference type="Gene3D" id="3.30.460.10">
    <property type="entry name" value="Beta Polymerase, domain 2"/>
    <property type="match status" value="1"/>
</dbReference>
<name>A0A264W195_9BACL</name>
<dbReference type="PANTHER" id="PTHR34822:SF1">
    <property type="entry name" value="GRPB FAMILY PROTEIN"/>
    <property type="match status" value="1"/>
</dbReference>
<sequence>MRKVIVKPYQQDWVRQFQQEAHILHKLFGGLVVDIHHIGSTAVPGLAAKPVIDLLPVVTNLEQVDAFNARMEALGYEPRGENGLPGRRYFQKGCDNRTHHVHVFEVGNPEIERHLVFRDYLRAHPKEAQQYGDLKLQLAQSYPTNITSYIEGKHDLVQQLEQQATAWQVSKIESLQMKTVRCILPKQYRGETKWSI</sequence>
<dbReference type="AlphaFoldDB" id="A0A264W195"/>
<dbReference type="InterPro" id="IPR007344">
    <property type="entry name" value="GrpB/CoaE"/>
</dbReference>
<dbReference type="RefSeq" id="WP_094943837.1">
    <property type="nucleotide sequence ID" value="NZ_NOKQ01000252.1"/>
</dbReference>
<dbReference type="OrthoDB" id="9799092at2"/>
<dbReference type="Proteomes" id="UP000217065">
    <property type="component" value="Unassembled WGS sequence"/>
</dbReference>
<dbReference type="SUPFAM" id="SSF81301">
    <property type="entry name" value="Nucleotidyltransferase"/>
    <property type="match status" value="1"/>
</dbReference>
<protein>
    <recommendedName>
        <fullName evidence="3">GrpB family protein</fullName>
    </recommendedName>
</protein>
<accession>A0A264W195</accession>